<keyword evidence="1" id="KW-0472">Membrane</keyword>
<accession>A0A644XR31</accession>
<proteinExistence type="predicted"/>
<gene>
    <name evidence="2" type="ORF">SDC9_65105</name>
</gene>
<reference evidence="2" key="1">
    <citation type="submission" date="2019-08" db="EMBL/GenBank/DDBJ databases">
        <authorList>
            <person name="Kucharzyk K."/>
            <person name="Murdoch R.W."/>
            <person name="Higgins S."/>
            <person name="Loffler F."/>
        </authorList>
    </citation>
    <scope>NUCLEOTIDE SEQUENCE</scope>
</reference>
<evidence type="ECO:0000256" key="1">
    <source>
        <dbReference type="SAM" id="Phobius"/>
    </source>
</evidence>
<dbReference type="AlphaFoldDB" id="A0A644XR31"/>
<dbReference type="EMBL" id="VSSQ01003032">
    <property type="protein sequence ID" value="MPM18692.1"/>
    <property type="molecule type" value="Genomic_DNA"/>
</dbReference>
<organism evidence="2">
    <name type="scientific">bioreactor metagenome</name>
    <dbReference type="NCBI Taxonomy" id="1076179"/>
    <lineage>
        <taxon>unclassified sequences</taxon>
        <taxon>metagenomes</taxon>
        <taxon>ecological metagenomes</taxon>
    </lineage>
</organism>
<keyword evidence="1" id="KW-0812">Transmembrane</keyword>
<comment type="caution">
    <text evidence="2">The sequence shown here is derived from an EMBL/GenBank/DDBJ whole genome shotgun (WGS) entry which is preliminary data.</text>
</comment>
<protein>
    <submittedName>
        <fullName evidence="2">Uncharacterized protein</fullName>
    </submittedName>
</protein>
<sequence>MLVHDLLDVLGLYAAVEAALGIDDHDGAQCAQAEAACHDDFDFVLEADSLDFLVQLIDDFGRAGRSAAGAAAYQNMGSVHMLKPPSYFSDAPMVYSVTTFLLIMWSTTTLRAISAVIFT</sequence>
<name>A0A644XR31_9ZZZZ</name>
<keyword evidence="1" id="KW-1133">Transmembrane helix</keyword>
<evidence type="ECO:0000313" key="2">
    <source>
        <dbReference type="EMBL" id="MPM18692.1"/>
    </source>
</evidence>
<feature type="transmembrane region" description="Helical" evidence="1">
    <location>
        <begin position="93"/>
        <end position="118"/>
    </location>
</feature>